<proteinExistence type="predicted"/>
<keyword evidence="1" id="KW-0732">Signal</keyword>
<organism evidence="2 3">
    <name type="scientific">Dothistroma septosporum (strain NZE10 / CBS 128990)</name>
    <name type="common">Red band needle blight fungus</name>
    <name type="synonym">Mycosphaerella pini</name>
    <dbReference type="NCBI Taxonomy" id="675120"/>
    <lineage>
        <taxon>Eukaryota</taxon>
        <taxon>Fungi</taxon>
        <taxon>Dikarya</taxon>
        <taxon>Ascomycota</taxon>
        <taxon>Pezizomycotina</taxon>
        <taxon>Dothideomycetes</taxon>
        <taxon>Dothideomycetidae</taxon>
        <taxon>Mycosphaerellales</taxon>
        <taxon>Mycosphaerellaceae</taxon>
        <taxon>Dothistroma</taxon>
    </lineage>
</organism>
<feature type="signal peptide" evidence="1">
    <location>
        <begin position="1"/>
        <end position="23"/>
    </location>
</feature>
<feature type="chain" id="PRO_5004109711" evidence="1">
    <location>
        <begin position="24"/>
        <end position="161"/>
    </location>
</feature>
<evidence type="ECO:0000313" key="2">
    <source>
        <dbReference type="EMBL" id="EME40141.1"/>
    </source>
</evidence>
<accession>N1PFS4</accession>
<dbReference type="OrthoDB" id="5217917at2759"/>
<reference evidence="3" key="1">
    <citation type="journal article" date="2012" name="PLoS Genet.">
        <title>The genomes of the fungal plant pathogens Cladosporium fulvum and Dothistroma septosporum reveal adaptation to different hosts and lifestyles but also signatures of common ancestry.</title>
        <authorList>
            <person name="de Wit P.J.G.M."/>
            <person name="van der Burgt A."/>
            <person name="Oekmen B."/>
            <person name="Stergiopoulos I."/>
            <person name="Abd-Elsalam K.A."/>
            <person name="Aerts A.L."/>
            <person name="Bahkali A.H."/>
            <person name="Beenen H.G."/>
            <person name="Chettri P."/>
            <person name="Cox M.P."/>
            <person name="Datema E."/>
            <person name="de Vries R.P."/>
            <person name="Dhillon B."/>
            <person name="Ganley A.R."/>
            <person name="Griffiths S.A."/>
            <person name="Guo Y."/>
            <person name="Hamelin R.C."/>
            <person name="Henrissat B."/>
            <person name="Kabir M.S."/>
            <person name="Jashni M.K."/>
            <person name="Kema G."/>
            <person name="Klaubauf S."/>
            <person name="Lapidus A."/>
            <person name="Levasseur A."/>
            <person name="Lindquist E."/>
            <person name="Mehrabi R."/>
            <person name="Ohm R.A."/>
            <person name="Owen T.J."/>
            <person name="Salamov A."/>
            <person name="Schwelm A."/>
            <person name="Schijlen E."/>
            <person name="Sun H."/>
            <person name="van den Burg H.A."/>
            <person name="van Ham R.C.H.J."/>
            <person name="Zhang S."/>
            <person name="Goodwin S.B."/>
            <person name="Grigoriev I.V."/>
            <person name="Collemare J."/>
            <person name="Bradshaw R.E."/>
        </authorList>
    </citation>
    <scope>NUCLEOTIDE SEQUENCE [LARGE SCALE GENOMIC DNA]</scope>
    <source>
        <strain evidence="3">NZE10 / CBS 128990</strain>
    </source>
</reference>
<sequence length="161" mass="17155">MRIPQIPVFATALLLGTAPIVSCFSFTGPSTSEPLGLNASSIDIFWNNDNTQYSQLDLHFTEEGGDGFSYTIAQNLSVSHGSFTWNPSNVSNALQSTKFKLPSGSDFNFMAMLHDANSTAGTTITSGNYRVTGYPYISAAASSLYPQSAAALLVMASAMFL</sequence>
<dbReference type="Proteomes" id="UP000016933">
    <property type="component" value="Unassembled WGS sequence"/>
</dbReference>
<keyword evidence="3" id="KW-1185">Reference proteome</keyword>
<name>N1PFS4_DOTSN</name>
<dbReference type="HOGENOM" id="CLU_135736_1_0_1"/>
<dbReference type="EMBL" id="KB446544">
    <property type="protein sequence ID" value="EME40141.1"/>
    <property type="molecule type" value="Genomic_DNA"/>
</dbReference>
<evidence type="ECO:0000313" key="3">
    <source>
        <dbReference type="Proteomes" id="UP000016933"/>
    </source>
</evidence>
<dbReference type="eggNOG" id="ENOG502SZ2F">
    <property type="taxonomic scope" value="Eukaryota"/>
</dbReference>
<protein>
    <submittedName>
        <fullName evidence="2">Uncharacterized protein</fullName>
    </submittedName>
</protein>
<dbReference type="AlphaFoldDB" id="N1PFS4"/>
<evidence type="ECO:0000256" key="1">
    <source>
        <dbReference type="SAM" id="SignalP"/>
    </source>
</evidence>
<reference evidence="2 3" key="2">
    <citation type="journal article" date="2012" name="PLoS Pathog.">
        <title>Diverse lifestyles and strategies of plant pathogenesis encoded in the genomes of eighteen Dothideomycetes fungi.</title>
        <authorList>
            <person name="Ohm R.A."/>
            <person name="Feau N."/>
            <person name="Henrissat B."/>
            <person name="Schoch C.L."/>
            <person name="Horwitz B.A."/>
            <person name="Barry K.W."/>
            <person name="Condon B.J."/>
            <person name="Copeland A.C."/>
            <person name="Dhillon B."/>
            <person name="Glaser F."/>
            <person name="Hesse C.N."/>
            <person name="Kosti I."/>
            <person name="LaButti K."/>
            <person name="Lindquist E.A."/>
            <person name="Lucas S."/>
            <person name="Salamov A.A."/>
            <person name="Bradshaw R.E."/>
            <person name="Ciuffetti L."/>
            <person name="Hamelin R.C."/>
            <person name="Kema G.H.J."/>
            <person name="Lawrence C."/>
            <person name="Scott J.A."/>
            <person name="Spatafora J.W."/>
            <person name="Turgeon B.G."/>
            <person name="de Wit P.J.G.M."/>
            <person name="Zhong S."/>
            <person name="Goodwin S.B."/>
            <person name="Grigoriev I.V."/>
        </authorList>
    </citation>
    <scope>NUCLEOTIDE SEQUENCE [LARGE SCALE GENOMIC DNA]</scope>
    <source>
        <strain evidence="3">NZE10 / CBS 128990</strain>
    </source>
</reference>
<gene>
    <name evidence="2" type="ORF">DOTSEDRAFT_74843</name>
</gene>
<dbReference type="OMA" id="CAFFHAI"/>